<accession>A0ABS9MAY8</accession>
<sequence length="174" mass="20304">MGRASTRENKNIYQTTREAMHLTREAAGELLESIPPERIEKIENERSLPHPDEVLTMAEKYKQPGLCNYYCANQCPIGQEYVPEVKIKDLSQIVLEMLASLNSMNRRKDRLIEITADGVISDDELEDFIRIREELERISIAVETLQLWSERMLATGAIDAERYEEYERRRAERD</sequence>
<organism evidence="1 2">
    <name type="scientific">Intestinimonas massiliensis</name>
    <name type="common">ex Afouda et al. 2020</name>
    <dbReference type="NCBI Taxonomy" id="1673721"/>
    <lineage>
        <taxon>Bacteria</taxon>
        <taxon>Bacillati</taxon>
        <taxon>Bacillota</taxon>
        <taxon>Clostridia</taxon>
        <taxon>Eubacteriales</taxon>
        <taxon>Intestinimonas</taxon>
    </lineage>
</organism>
<evidence type="ECO:0000313" key="2">
    <source>
        <dbReference type="Proteomes" id="UP001200313"/>
    </source>
</evidence>
<keyword evidence="2" id="KW-1185">Reference proteome</keyword>
<evidence type="ECO:0000313" key="1">
    <source>
        <dbReference type="EMBL" id="MCG4527977.1"/>
    </source>
</evidence>
<dbReference type="Proteomes" id="UP001200313">
    <property type="component" value="Unassembled WGS sequence"/>
</dbReference>
<name>A0ABS9MAY8_9FIRM</name>
<protein>
    <submittedName>
        <fullName evidence="1">XRE family transcriptional regulator</fullName>
    </submittedName>
</protein>
<dbReference type="EMBL" id="JAKNJB010000024">
    <property type="protein sequence ID" value="MCG4527977.1"/>
    <property type="molecule type" value="Genomic_DNA"/>
</dbReference>
<reference evidence="1 2" key="1">
    <citation type="submission" date="2022-01" db="EMBL/GenBank/DDBJ databases">
        <title>Collection of gut derived symbiotic bacterial strains cultured from healthy donors.</title>
        <authorList>
            <person name="Lin H."/>
            <person name="Kohout C."/>
            <person name="Waligurski E."/>
            <person name="Pamer E.G."/>
        </authorList>
    </citation>
    <scope>NUCLEOTIDE SEQUENCE [LARGE SCALE GENOMIC DNA]</scope>
    <source>
        <strain evidence="1 2">DFI.3.7</strain>
    </source>
</reference>
<comment type="caution">
    <text evidence="1">The sequence shown here is derived from an EMBL/GenBank/DDBJ whole genome shotgun (WGS) entry which is preliminary data.</text>
</comment>
<gene>
    <name evidence="1" type="ORF">L0P79_13020</name>
</gene>
<proteinExistence type="predicted"/>
<dbReference type="RefSeq" id="WP_006573797.1">
    <property type="nucleotide sequence ID" value="NZ_JAKNJB010000024.1"/>
</dbReference>